<accession>A0A8R7UC24</accession>
<dbReference type="EnsemblPlants" id="TuG1812G0400003517.01.T01">
    <property type="protein sequence ID" value="TuG1812G0400003517.01.T01.cds366928"/>
    <property type="gene ID" value="TuG1812G0400003517.01"/>
</dbReference>
<dbReference type="Gramene" id="TuG1812G0400003517.01.T01">
    <property type="protein sequence ID" value="TuG1812G0400003517.01.T01.cds366928"/>
    <property type="gene ID" value="TuG1812G0400003517.01"/>
</dbReference>
<evidence type="ECO:0000256" key="1">
    <source>
        <dbReference type="SAM" id="MobiDB-lite"/>
    </source>
</evidence>
<feature type="region of interest" description="Disordered" evidence="1">
    <location>
        <begin position="1"/>
        <end position="122"/>
    </location>
</feature>
<organism evidence="2 3">
    <name type="scientific">Triticum urartu</name>
    <name type="common">Red wild einkorn</name>
    <name type="synonym">Crithodium urartu</name>
    <dbReference type="NCBI Taxonomy" id="4572"/>
    <lineage>
        <taxon>Eukaryota</taxon>
        <taxon>Viridiplantae</taxon>
        <taxon>Streptophyta</taxon>
        <taxon>Embryophyta</taxon>
        <taxon>Tracheophyta</taxon>
        <taxon>Spermatophyta</taxon>
        <taxon>Magnoliopsida</taxon>
        <taxon>Liliopsida</taxon>
        <taxon>Poales</taxon>
        <taxon>Poaceae</taxon>
        <taxon>BOP clade</taxon>
        <taxon>Pooideae</taxon>
        <taxon>Triticodae</taxon>
        <taxon>Triticeae</taxon>
        <taxon>Triticinae</taxon>
        <taxon>Triticum</taxon>
    </lineage>
</organism>
<name>A0A8R7UC24_TRIUA</name>
<evidence type="ECO:0000313" key="3">
    <source>
        <dbReference type="Proteomes" id="UP000015106"/>
    </source>
</evidence>
<reference evidence="3" key="1">
    <citation type="journal article" date="2013" name="Nature">
        <title>Draft genome of the wheat A-genome progenitor Triticum urartu.</title>
        <authorList>
            <person name="Ling H.Q."/>
            <person name="Zhao S."/>
            <person name="Liu D."/>
            <person name="Wang J."/>
            <person name="Sun H."/>
            <person name="Zhang C."/>
            <person name="Fan H."/>
            <person name="Li D."/>
            <person name="Dong L."/>
            <person name="Tao Y."/>
            <person name="Gao C."/>
            <person name="Wu H."/>
            <person name="Li Y."/>
            <person name="Cui Y."/>
            <person name="Guo X."/>
            <person name="Zheng S."/>
            <person name="Wang B."/>
            <person name="Yu K."/>
            <person name="Liang Q."/>
            <person name="Yang W."/>
            <person name="Lou X."/>
            <person name="Chen J."/>
            <person name="Feng M."/>
            <person name="Jian J."/>
            <person name="Zhang X."/>
            <person name="Luo G."/>
            <person name="Jiang Y."/>
            <person name="Liu J."/>
            <person name="Wang Z."/>
            <person name="Sha Y."/>
            <person name="Zhang B."/>
            <person name="Wu H."/>
            <person name="Tang D."/>
            <person name="Shen Q."/>
            <person name="Xue P."/>
            <person name="Zou S."/>
            <person name="Wang X."/>
            <person name="Liu X."/>
            <person name="Wang F."/>
            <person name="Yang Y."/>
            <person name="An X."/>
            <person name="Dong Z."/>
            <person name="Zhang K."/>
            <person name="Zhang X."/>
            <person name="Luo M.C."/>
            <person name="Dvorak J."/>
            <person name="Tong Y."/>
            <person name="Wang J."/>
            <person name="Yang H."/>
            <person name="Li Z."/>
            <person name="Wang D."/>
            <person name="Zhang A."/>
            <person name="Wang J."/>
        </authorList>
    </citation>
    <scope>NUCLEOTIDE SEQUENCE</scope>
    <source>
        <strain evidence="3">cv. G1812</strain>
    </source>
</reference>
<dbReference type="Proteomes" id="UP000015106">
    <property type="component" value="Chromosome 4"/>
</dbReference>
<evidence type="ECO:0000313" key="2">
    <source>
        <dbReference type="EnsemblPlants" id="TuG1812G0400003517.01.T01.cds366928"/>
    </source>
</evidence>
<keyword evidence="3" id="KW-1185">Reference proteome</keyword>
<reference evidence="2" key="3">
    <citation type="submission" date="2022-06" db="UniProtKB">
        <authorList>
            <consortium name="EnsemblPlants"/>
        </authorList>
    </citation>
    <scope>IDENTIFICATION</scope>
</reference>
<feature type="compositionally biased region" description="Low complexity" evidence="1">
    <location>
        <begin position="83"/>
        <end position="110"/>
    </location>
</feature>
<sequence length="156" mass="15662">MRPAASSGGGGRSGTRGRRPGVRWSVGGALARPSRSTGVGACGGGGAPWRRRGAGVAPRPRRPGARARGSRSRRRGRSGSSGGTAAAAPPAAPTAPCTPRTGTTTPSSPKSSPPPSPATPLAQTWARTGSCLLAGWLALLCSWSLGSSKKLEERRS</sequence>
<dbReference type="AlphaFoldDB" id="A0A8R7UC24"/>
<proteinExistence type="predicted"/>
<protein>
    <submittedName>
        <fullName evidence="2">Uncharacterized protein</fullName>
    </submittedName>
</protein>
<feature type="compositionally biased region" description="Basic residues" evidence="1">
    <location>
        <begin position="49"/>
        <end position="77"/>
    </location>
</feature>
<reference evidence="2" key="2">
    <citation type="submission" date="2018-03" db="EMBL/GenBank/DDBJ databases">
        <title>The Triticum urartu genome reveals the dynamic nature of wheat genome evolution.</title>
        <authorList>
            <person name="Ling H."/>
            <person name="Ma B."/>
            <person name="Shi X."/>
            <person name="Liu H."/>
            <person name="Dong L."/>
            <person name="Sun H."/>
            <person name="Cao Y."/>
            <person name="Gao Q."/>
            <person name="Zheng S."/>
            <person name="Li Y."/>
            <person name="Yu Y."/>
            <person name="Du H."/>
            <person name="Qi M."/>
            <person name="Li Y."/>
            <person name="Yu H."/>
            <person name="Cui Y."/>
            <person name="Wang N."/>
            <person name="Chen C."/>
            <person name="Wu H."/>
            <person name="Zhao Y."/>
            <person name="Zhang J."/>
            <person name="Li Y."/>
            <person name="Zhou W."/>
            <person name="Zhang B."/>
            <person name="Hu W."/>
            <person name="Eijk M."/>
            <person name="Tang J."/>
            <person name="Witsenboer H."/>
            <person name="Zhao S."/>
            <person name="Li Z."/>
            <person name="Zhang A."/>
            <person name="Wang D."/>
            <person name="Liang C."/>
        </authorList>
    </citation>
    <scope>NUCLEOTIDE SEQUENCE [LARGE SCALE GENOMIC DNA]</scope>
    <source>
        <strain evidence="2">cv. G1812</strain>
    </source>
</reference>